<name>A0A9J7GMN6_CRIGR</name>
<dbReference type="GO" id="GO:0008146">
    <property type="term" value="F:sulfotransferase activity"/>
    <property type="evidence" value="ECO:0007669"/>
    <property type="project" value="InterPro"/>
</dbReference>
<organism evidence="7 8">
    <name type="scientific">Cricetulus griseus</name>
    <name type="common">Chinese hamster</name>
    <name type="synonym">Cricetulus barabensis griseus</name>
    <dbReference type="NCBI Taxonomy" id="10029"/>
    <lineage>
        <taxon>Eukaryota</taxon>
        <taxon>Metazoa</taxon>
        <taxon>Chordata</taxon>
        <taxon>Craniata</taxon>
        <taxon>Vertebrata</taxon>
        <taxon>Euteleostomi</taxon>
        <taxon>Mammalia</taxon>
        <taxon>Eutheria</taxon>
        <taxon>Euarchontoglires</taxon>
        <taxon>Glires</taxon>
        <taxon>Rodentia</taxon>
        <taxon>Myomorpha</taxon>
        <taxon>Muroidea</taxon>
        <taxon>Cricetidae</taxon>
        <taxon>Cricetinae</taxon>
        <taxon>Cricetulus</taxon>
    </lineage>
</organism>
<dbReference type="InterPro" id="IPR027417">
    <property type="entry name" value="P-loop_NTPase"/>
</dbReference>
<dbReference type="KEGG" id="cge:103160274"/>
<evidence type="ECO:0000256" key="3">
    <source>
        <dbReference type="ARBA" id="ARBA00022490"/>
    </source>
</evidence>
<dbReference type="Proteomes" id="UP001108280">
    <property type="component" value="Chromosome 9"/>
</dbReference>
<reference evidence="7" key="1">
    <citation type="journal article" date="2018" name="Biotechnol. Bioeng.">
        <title>A reference genome of the Chinese hamster based on a hybrid assembly strategy.</title>
        <authorList>
            <person name="Rupp O."/>
            <person name="MacDonald M.L."/>
            <person name="Li S."/>
            <person name="Dhiman H."/>
            <person name="Polson S."/>
            <person name="Griep S."/>
            <person name="Heffner K."/>
            <person name="Hernandez I."/>
            <person name="Brinkrolf K."/>
            <person name="Jadhav V."/>
            <person name="Samoudi M."/>
            <person name="Hao H."/>
            <person name="Kingham B."/>
            <person name="Goesmann A."/>
            <person name="Betenbaugh M.J."/>
            <person name="Lewis N.E."/>
            <person name="Borth N."/>
            <person name="Lee K.H."/>
        </authorList>
    </citation>
    <scope>NUCLEOTIDE SEQUENCE [LARGE SCALE GENOMIC DNA]</scope>
    <source>
        <strain evidence="7">17A/GY</strain>
    </source>
</reference>
<dbReference type="GeneID" id="103160274"/>
<evidence type="ECO:0000256" key="4">
    <source>
        <dbReference type="ARBA" id="ARBA00022679"/>
    </source>
</evidence>
<comment type="subcellular location">
    <subcellularLocation>
        <location evidence="1">Cytoplasm</location>
    </subcellularLocation>
</comment>
<dbReference type="GO" id="GO:0005737">
    <property type="term" value="C:cytoplasm"/>
    <property type="evidence" value="ECO:0007669"/>
    <property type="project" value="UniProtKB-SubCell"/>
</dbReference>
<feature type="domain" description="Sulfotransferase" evidence="6">
    <location>
        <begin position="33"/>
        <end position="277"/>
    </location>
</feature>
<keyword evidence="7" id="KW-1185">Reference proteome</keyword>
<dbReference type="RefSeq" id="XP_027286598.1">
    <property type="nucleotide sequence ID" value="XM_027430797.2"/>
</dbReference>
<dbReference type="EC" id="2.8.2.-" evidence="5"/>
<dbReference type="FunFam" id="3.40.50.300:FF:000433">
    <property type="entry name" value="Estrogen sulfotransferase"/>
    <property type="match status" value="1"/>
</dbReference>
<gene>
    <name evidence="8" type="primary">LOC103160274</name>
</gene>
<accession>A0A9J7GMN6</accession>
<reference evidence="7" key="2">
    <citation type="journal article" date="2020" name="Biotechnol. Bioeng.">
        <title>Chromosome-scale scaffolds for the Chinese hamster reference genome assembly to facilitate the study of the CHO epigenome.</title>
        <authorList>
            <person name="Hilliard W."/>
            <person name="MacDonald M."/>
            <person name="Lee K.H."/>
        </authorList>
    </citation>
    <scope>NUCLEOTIDE SEQUENCE [LARGE SCALE GENOMIC DNA]</scope>
    <source>
        <strain evidence="7">17A/GY</strain>
    </source>
</reference>
<proteinExistence type="inferred from homology"/>
<protein>
    <recommendedName>
        <fullName evidence="5">Sulfotransferase</fullName>
        <ecNumber evidence="5">2.8.2.-</ecNumber>
    </recommendedName>
</protein>
<evidence type="ECO:0000256" key="2">
    <source>
        <dbReference type="ARBA" id="ARBA00005771"/>
    </source>
</evidence>
<dbReference type="OrthoDB" id="205623at2759"/>
<evidence type="ECO:0000259" key="6">
    <source>
        <dbReference type="Pfam" id="PF00685"/>
    </source>
</evidence>
<comment type="similarity">
    <text evidence="2 5">Belongs to the sulfotransferase 1 family.</text>
</comment>
<evidence type="ECO:0000313" key="8">
    <source>
        <dbReference type="RefSeq" id="XP_027286598.1"/>
    </source>
</evidence>
<dbReference type="PANTHER" id="PTHR11783">
    <property type="entry name" value="SULFOTRANSFERASE SULT"/>
    <property type="match status" value="1"/>
</dbReference>
<keyword evidence="4 5" id="KW-0808">Transferase</keyword>
<dbReference type="SUPFAM" id="SSF52540">
    <property type="entry name" value="P-loop containing nucleoside triphosphate hydrolases"/>
    <property type="match status" value="1"/>
</dbReference>
<sequence length="288" mass="33518">MTDNITWFSGIQIVPGLFTVENLSFAQNFLMKDDDVILVTYPRSGTHWMIEIVSLILSKGDPTWVQTVNSHTRFLWIEDKDSQKLLKGPDRPRLLATHLPIHLFPKSCFTSRAKIIYIIRNPRDVATSIYHIRKYTPNVKIPKNFEEFLNAFIHGELLYGSWFDHTLGWLTRRNTENFLLMSYEELQKDLRGNMQKLCQFLGNHLSPEQLDSVVQNSSFSVMKDNKMSNSIRLKNPEDETDSNVPLLRKGRCGDWKNHFTVTQSEAFDKIYQEKMSSLDPGLFPWSEV</sequence>
<dbReference type="Pfam" id="PF00685">
    <property type="entry name" value="Sulfotransfer_1"/>
    <property type="match status" value="1"/>
</dbReference>
<reference evidence="8" key="3">
    <citation type="submission" date="2025-08" db="UniProtKB">
        <authorList>
            <consortium name="RefSeq"/>
        </authorList>
    </citation>
    <scope>IDENTIFICATION</scope>
    <source>
        <strain evidence="8">17A/GY</strain>
        <tissue evidence="8">Liver</tissue>
    </source>
</reference>
<dbReference type="Gene3D" id="3.40.50.300">
    <property type="entry name" value="P-loop containing nucleotide triphosphate hydrolases"/>
    <property type="match status" value="1"/>
</dbReference>
<dbReference type="AlphaFoldDB" id="A0A9J7GMN6"/>
<evidence type="ECO:0000256" key="5">
    <source>
        <dbReference type="RuleBase" id="RU361155"/>
    </source>
</evidence>
<dbReference type="InterPro" id="IPR000863">
    <property type="entry name" value="Sulfotransferase_dom"/>
</dbReference>
<evidence type="ECO:0000256" key="1">
    <source>
        <dbReference type="ARBA" id="ARBA00004496"/>
    </source>
</evidence>
<keyword evidence="3" id="KW-0963">Cytoplasm</keyword>
<evidence type="ECO:0000313" key="7">
    <source>
        <dbReference type="Proteomes" id="UP001108280"/>
    </source>
</evidence>